<feature type="transmembrane region" description="Helical" evidence="7">
    <location>
        <begin position="429"/>
        <end position="448"/>
    </location>
</feature>
<organism evidence="9 10">
    <name type="scientific">Novosphingobium barchaimii LL02</name>
    <dbReference type="NCBI Taxonomy" id="1114963"/>
    <lineage>
        <taxon>Bacteria</taxon>
        <taxon>Pseudomonadati</taxon>
        <taxon>Pseudomonadota</taxon>
        <taxon>Alphaproteobacteria</taxon>
        <taxon>Sphingomonadales</taxon>
        <taxon>Sphingomonadaceae</taxon>
        <taxon>Novosphingobium</taxon>
    </lineage>
</organism>
<sequence>MTVVAPVGDEMLEPAANGTPGLEAEEGRGSLAGWYLIIVLTLAYTCSFIDRQVLNLLVGPIKAEFGLDDTRLSLLQGLAFTSAYIILSPIFGRVADTGSRKGVLVFGIMLWSIGTSCCGLARSYWQLFAARFGVGGAEACLTPAAWSIIADAFPTRLIPRAFSVYMMGPYLGGGLALIFGGLLLDGAATWDLSDYPLLASLKPWQMVFFLAGAPGILIALLLLFVKEPARRAAKANEAARHMSGAEIWETFRKYKGFYGNFYLGMPLFIITLYAFPAWMPTVLIRKFGVSAGQVGVQYGIAVLVTGSLSVLVSPWVARAIERFGGRRDNLLIVALACSVVLVLLSLSLMFANTYWSAFAVATAASVAYSLPQALSSSALQMVTPNRMRGVASSVYVFVVSVAGLALAPTFVALITDHVFADEGRVGDSLAITCALAAAGSAFFIARALPTYRRMLEEQT</sequence>
<dbReference type="PANTHER" id="PTHR23505:SF79">
    <property type="entry name" value="PROTEIN SPINSTER"/>
    <property type="match status" value="1"/>
</dbReference>
<dbReference type="InterPro" id="IPR020846">
    <property type="entry name" value="MFS_dom"/>
</dbReference>
<evidence type="ECO:0000256" key="6">
    <source>
        <dbReference type="SAM" id="MobiDB-lite"/>
    </source>
</evidence>
<evidence type="ECO:0000256" key="5">
    <source>
        <dbReference type="ARBA" id="ARBA00023136"/>
    </source>
</evidence>
<evidence type="ECO:0000256" key="4">
    <source>
        <dbReference type="ARBA" id="ARBA00022989"/>
    </source>
</evidence>
<feature type="transmembrane region" description="Helical" evidence="7">
    <location>
        <begin position="32"/>
        <end position="54"/>
    </location>
</feature>
<dbReference type="PROSITE" id="PS50850">
    <property type="entry name" value="MFS"/>
    <property type="match status" value="1"/>
</dbReference>
<evidence type="ECO:0000256" key="3">
    <source>
        <dbReference type="ARBA" id="ARBA00022692"/>
    </source>
</evidence>
<feature type="transmembrane region" description="Helical" evidence="7">
    <location>
        <begin position="354"/>
        <end position="374"/>
    </location>
</feature>
<dbReference type="InterPro" id="IPR036259">
    <property type="entry name" value="MFS_trans_sf"/>
</dbReference>
<feature type="transmembrane region" description="Helical" evidence="7">
    <location>
        <begin position="257"/>
        <end position="278"/>
    </location>
</feature>
<comment type="caution">
    <text evidence="9">The sequence shown here is derived from an EMBL/GenBank/DDBJ whole genome shotgun (WGS) entry which is preliminary data.</text>
</comment>
<accession>A0A0J7XPI6</accession>
<feature type="region of interest" description="Disordered" evidence="6">
    <location>
        <begin position="1"/>
        <end position="21"/>
    </location>
</feature>
<feature type="transmembrane region" description="Helical" evidence="7">
    <location>
        <begin position="329"/>
        <end position="348"/>
    </location>
</feature>
<dbReference type="InterPro" id="IPR044770">
    <property type="entry name" value="MFS_spinster-like"/>
</dbReference>
<dbReference type="Gene3D" id="1.20.1250.20">
    <property type="entry name" value="MFS general substrate transporter like domains"/>
    <property type="match status" value="2"/>
</dbReference>
<keyword evidence="5 7" id="KW-0472">Membrane</keyword>
<feature type="transmembrane region" description="Helical" evidence="7">
    <location>
        <begin position="394"/>
        <end position="414"/>
    </location>
</feature>
<feature type="transmembrane region" description="Helical" evidence="7">
    <location>
        <begin position="74"/>
        <end position="91"/>
    </location>
</feature>
<keyword evidence="2" id="KW-0813">Transport</keyword>
<feature type="transmembrane region" description="Helical" evidence="7">
    <location>
        <begin position="162"/>
        <end position="184"/>
    </location>
</feature>
<feature type="transmembrane region" description="Helical" evidence="7">
    <location>
        <begin position="103"/>
        <end position="122"/>
    </location>
</feature>
<dbReference type="PATRIC" id="fig|1114963.3.peg.3485"/>
<feature type="transmembrane region" description="Helical" evidence="7">
    <location>
        <begin position="204"/>
        <end position="225"/>
    </location>
</feature>
<evidence type="ECO:0000313" key="9">
    <source>
        <dbReference type="EMBL" id="KMS53582.1"/>
    </source>
</evidence>
<dbReference type="SUPFAM" id="SSF103473">
    <property type="entry name" value="MFS general substrate transporter"/>
    <property type="match status" value="1"/>
</dbReference>
<dbReference type="GO" id="GO:0022857">
    <property type="term" value="F:transmembrane transporter activity"/>
    <property type="evidence" value="ECO:0007669"/>
    <property type="project" value="InterPro"/>
</dbReference>
<proteinExistence type="predicted"/>
<feature type="domain" description="Major facilitator superfamily (MFS) profile" evidence="8">
    <location>
        <begin position="36"/>
        <end position="452"/>
    </location>
</feature>
<evidence type="ECO:0000256" key="7">
    <source>
        <dbReference type="SAM" id="Phobius"/>
    </source>
</evidence>
<evidence type="ECO:0000313" key="10">
    <source>
        <dbReference type="Proteomes" id="UP000052268"/>
    </source>
</evidence>
<evidence type="ECO:0000256" key="2">
    <source>
        <dbReference type="ARBA" id="ARBA00022448"/>
    </source>
</evidence>
<name>A0A0J7XPI6_9SPHN</name>
<keyword evidence="4 7" id="KW-1133">Transmembrane helix</keyword>
<dbReference type="Pfam" id="PF07690">
    <property type="entry name" value="MFS_1"/>
    <property type="match status" value="1"/>
</dbReference>
<keyword evidence="10" id="KW-1185">Reference proteome</keyword>
<dbReference type="PANTHER" id="PTHR23505">
    <property type="entry name" value="SPINSTER"/>
    <property type="match status" value="1"/>
</dbReference>
<evidence type="ECO:0000259" key="8">
    <source>
        <dbReference type="PROSITE" id="PS50850"/>
    </source>
</evidence>
<comment type="subcellular location">
    <subcellularLocation>
        <location evidence="1">Membrane</location>
        <topology evidence="1">Multi-pass membrane protein</topology>
    </subcellularLocation>
</comment>
<dbReference type="AlphaFoldDB" id="A0A0J7XPI6"/>
<dbReference type="RefSeq" id="WP_059152548.1">
    <property type="nucleotide sequence ID" value="NZ_KQ130455.1"/>
</dbReference>
<feature type="transmembrane region" description="Helical" evidence="7">
    <location>
        <begin position="298"/>
        <end position="317"/>
    </location>
</feature>
<dbReference type="Proteomes" id="UP000052268">
    <property type="component" value="Unassembled WGS sequence"/>
</dbReference>
<dbReference type="EMBL" id="JACU01000007">
    <property type="protein sequence ID" value="KMS53582.1"/>
    <property type="molecule type" value="Genomic_DNA"/>
</dbReference>
<gene>
    <name evidence="9" type="ORF">V474_23220</name>
</gene>
<reference evidence="9 10" key="1">
    <citation type="journal article" date="2015" name="G3 (Bethesda)">
        <title>Insights into Ongoing Evolution of the Hexachlorocyclohexane Catabolic Pathway from Comparative Genomics of Ten Sphingomonadaceae Strains.</title>
        <authorList>
            <person name="Pearce S.L."/>
            <person name="Oakeshott J.G."/>
            <person name="Pandey G."/>
        </authorList>
    </citation>
    <scope>NUCLEOTIDE SEQUENCE [LARGE SCALE GENOMIC DNA]</scope>
    <source>
        <strain evidence="9 10">LL02</strain>
    </source>
</reference>
<dbReference type="InterPro" id="IPR011701">
    <property type="entry name" value="MFS"/>
</dbReference>
<dbReference type="OrthoDB" id="6057322at2"/>
<feature type="transmembrane region" description="Helical" evidence="7">
    <location>
        <begin position="128"/>
        <end position="150"/>
    </location>
</feature>
<dbReference type="GO" id="GO:0016020">
    <property type="term" value="C:membrane"/>
    <property type="evidence" value="ECO:0007669"/>
    <property type="project" value="UniProtKB-SubCell"/>
</dbReference>
<protein>
    <submittedName>
        <fullName evidence="9">MFS transporter</fullName>
    </submittedName>
</protein>
<keyword evidence="3 7" id="KW-0812">Transmembrane</keyword>
<evidence type="ECO:0000256" key="1">
    <source>
        <dbReference type="ARBA" id="ARBA00004141"/>
    </source>
</evidence>